<keyword evidence="3" id="KW-1185">Reference proteome</keyword>
<dbReference type="PANTHER" id="PTHR33064">
    <property type="entry name" value="POL PROTEIN"/>
    <property type="match status" value="1"/>
</dbReference>
<dbReference type="Proteomes" id="UP001151760">
    <property type="component" value="Unassembled WGS sequence"/>
</dbReference>
<protein>
    <submittedName>
        <fullName evidence="2">Reverse transcriptase domain, viral movement protein</fullName>
    </submittedName>
</protein>
<dbReference type="InterPro" id="IPR041577">
    <property type="entry name" value="RT_RNaseH_2"/>
</dbReference>
<comment type="caution">
    <text evidence="2">The sequence shown here is derived from an EMBL/GenBank/DDBJ whole genome shotgun (WGS) entry which is preliminary data.</text>
</comment>
<organism evidence="2 3">
    <name type="scientific">Tanacetum coccineum</name>
    <dbReference type="NCBI Taxonomy" id="301880"/>
    <lineage>
        <taxon>Eukaryota</taxon>
        <taxon>Viridiplantae</taxon>
        <taxon>Streptophyta</taxon>
        <taxon>Embryophyta</taxon>
        <taxon>Tracheophyta</taxon>
        <taxon>Spermatophyta</taxon>
        <taxon>Magnoliopsida</taxon>
        <taxon>eudicotyledons</taxon>
        <taxon>Gunneridae</taxon>
        <taxon>Pentapetalae</taxon>
        <taxon>asterids</taxon>
        <taxon>campanulids</taxon>
        <taxon>Asterales</taxon>
        <taxon>Asteraceae</taxon>
        <taxon>Asteroideae</taxon>
        <taxon>Anthemideae</taxon>
        <taxon>Anthemidinae</taxon>
        <taxon>Tanacetum</taxon>
    </lineage>
</organism>
<evidence type="ECO:0000259" key="1">
    <source>
        <dbReference type="Pfam" id="PF17919"/>
    </source>
</evidence>
<reference evidence="2" key="2">
    <citation type="submission" date="2022-01" db="EMBL/GenBank/DDBJ databases">
        <authorList>
            <person name="Yamashiro T."/>
            <person name="Shiraishi A."/>
            <person name="Satake H."/>
            <person name="Nakayama K."/>
        </authorList>
    </citation>
    <scope>NUCLEOTIDE SEQUENCE</scope>
</reference>
<dbReference type="PANTHER" id="PTHR33064:SF37">
    <property type="entry name" value="RIBONUCLEASE H"/>
    <property type="match status" value="1"/>
</dbReference>
<keyword evidence="2" id="KW-0916">Viral movement protein</keyword>
<name>A0ABQ5CGX3_9ASTR</name>
<gene>
    <name evidence="2" type="ORF">Tco_0906535</name>
</gene>
<feature type="domain" description="Reverse transcriptase/retrotransposon-derived protein RNase H-like" evidence="1">
    <location>
        <begin position="9"/>
        <end position="108"/>
    </location>
</feature>
<dbReference type="InterPro" id="IPR043502">
    <property type="entry name" value="DNA/RNA_pol_sf"/>
</dbReference>
<dbReference type="GO" id="GO:0046740">
    <property type="term" value="P:transport of virus in host, cell to cell"/>
    <property type="evidence" value="ECO:0007669"/>
    <property type="project" value="UniProtKB-KW"/>
</dbReference>
<reference evidence="2" key="1">
    <citation type="journal article" date="2022" name="Int. J. Mol. Sci.">
        <title>Draft Genome of Tanacetum Coccineum: Genomic Comparison of Closely Related Tanacetum-Family Plants.</title>
        <authorList>
            <person name="Yamashiro T."/>
            <person name="Shiraishi A."/>
            <person name="Nakayama K."/>
            <person name="Satake H."/>
        </authorList>
    </citation>
    <scope>NUCLEOTIDE SEQUENCE</scope>
</reference>
<accession>A0ABQ5CGX3</accession>
<evidence type="ECO:0000313" key="2">
    <source>
        <dbReference type="EMBL" id="GJT26260.1"/>
    </source>
</evidence>
<proteinExistence type="predicted"/>
<dbReference type="EMBL" id="BQNB010014277">
    <property type="protein sequence ID" value="GJT26260.1"/>
    <property type="molecule type" value="Genomic_DNA"/>
</dbReference>
<dbReference type="CDD" id="cd09274">
    <property type="entry name" value="RNase_HI_RT_Ty3"/>
    <property type="match status" value="1"/>
</dbReference>
<dbReference type="Pfam" id="PF17919">
    <property type="entry name" value="RT_RNaseH_2"/>
    <property type="match status" value="1"/>
</dbReference>
<sequence length="178" mass="20873">MLKKNPPQWTSRQTKAVKAIKCLAEKMSPLKIPASSEKRILQTDASDECWGAILLVQDNNNKRYVYGYKSGTFKASKQHYHSTFKEILAVKRGIEKFQFHLIGHEFQVEMDMSSFPCMLQFKRKMLPHAQLLRWSNWFSQWKFTVKHIKGTENVLADFLSRPKAYKLEENYPKDASRV</sequence>
<dbReference type="SUPFAM" id="SSF56672">
    <property type="entry name" value="DNA/RNA polymerases"/>
    <property type="match status" value="1"/>
</dbReference>
<evidence type="ECO:0000313" key="3">
    <source>
        <dbReference type="Proteomes" id="UP001151760"/>
    </source>
</evidence>
<keyword evidence="2" id="KW-0813">Transport</keyword>
<dbReference type="InterPro" id="IPR051320">
    <property type="entry name" value="Viral_Replic_Matur_Polypro"/>
</dbReference>